<evidence type="ECO:0000256" key="7">
    <source>
        <dbReference type="PIRNR" id="PIRNR000124"/>
    </source>
</evidence>
<feature type="binding site" evidence="9">
    <location>
        <begin position="153"/>
        <end position="156"/>
    </location>
    <ligand>
        <name>substrate</name>
    </ligand>
</feature>
<evidence type="ECO:0000256" key="1">
    <source>
        <dbReference type="ARBA" id="ARBA00004701"/>
    </source>
</evidence>
<dbReference type="InterPro" id="IPR036291">
    <property type="entry name" value="NAD(P)-bd_dom_sf"/>
</dbReference>
<dbReference type="Pfam" id="PF03721">
    <property type="entry name" value="UDPG_MGDP_dh_N"/>
    <property type="match status" value="1"/>
</dbReference>
<comment type="similarity">
    <text evidence="2 7">Belongs to the UDP-glucose/GDP-mannose dehydrogenase family.</text>
</comment>
<dbReference type="Proteomes" id="UP000547674">
    <property type="component" value="Unassembled WGS sequence"/>
</dbReference>
<dbReference type="EC" id="1.1.1.22" evidence="3 7"/>
<feature type="binding site" evidence="10">
    <location>
        <position position="331"/>
    </location>
    <ligand>
        <name>NAD(+)</name>
        <dbReference type="ChEBI" id="CHEBI:57540"/>
    </ligand>
</feature>
<feature type="binding site" evidence="10">
    <location>
        <position position="156"/>
    </location>
    <ligand>
        <name>NAD(+)</name>
        <dbReference type="ChEBI" id="CHEBI:57540"/>
    </ligand>
</feature>
<dbReference type="Pfam" id="PF00984">
    <property type="entry name" value="UDPG_MGDP_dh"/>
    <property type="match status" value="1"/>
</dbReference>
<feature type="binding site" evidence="10">
    <location>
        <position position="36"/>
    </location>
    <ligand>
        <name>NAD(+)</name>
        <dbReference type="ChEBI" id="CHEBI:57540"/>
    </ligand>
</feature>
<dbReference type="SUPFAM" id="SSF52413">
    <property type="entry name" value="UDP-glucose/GDP-mannose dehydrogenase C-terminal domain"/>
    <property type="match status" value="1"/>
</dbReference>
<keyword evidence="5 7" id="KW-0520">NAD</keyword>
<sequence>MHRICMVGTGYVGLVTGACMADFGNQVTCVDANQDKIKSLEKGEIPFYEFGLPELVARSVKAGRLKFSTDLTQAIKDNDVLFICVGTPRGSDGEADLKYVDQVARSVGEHINGYKLIVQKSTVPVGTGLRIQKIIASESKGDHEFDVASNPEFLREGSAIEDFMRPNRVVIGTWSKRAEDVLSDVYQPLYLNESPLVKTTVETAELIKYASNAFLATKISFINEIANLCDLVKADVKVVSRAMGLDQRIGGKFLHAGAGYGGSCFPKDTEALAHTGRSFGVPQTIVEATIEVNKQQRLQYMEKTQEMLGGLAGKTVGVLGLAFKQGTDDVRDSVAIDFLTYLRDRGAKVKAFDPIAMDSAKEAVGDVEYASDLFEAVEGADAVVIATEWNIFRDMDLVKVKSLMRGDLVVDLKNLYEPQEMNEKGFRHVGVGRGLSPEIIGVES</sequence>
<dbReference type="InterPro" id="IPR036220">
    <property type="entry name" value="UDP-Glc/GDP-Man_DH_C_sf"/>
</dbReference>
<keyword evidence="4 7" id="KW-0560">Oxidoreductase</keyword>
<dbReference type="InterPro" id="IPR014026">
    <property type="entry name" value="UDP-Glc/GDP-Man_DH_dimer"/>
</dbReference>
<evidence type="ECO:0000256" key="8">
    <source>
        <dbReference type="PIRSR" id="PIRSR500134-1"/>
    </source>
</evidence>
<evidence type="ECO:0000259" key="11">
    <source>
        <dbReference type="SMART" id="SM00984"/>
    </source>
</evidence>
<evidence type="ECO:0000256" key="3">
    <source>
        <dbReference type="ARBA" id="ARBA00012954"/>
    </source>
</evidence>
<gene>
    <name evidence="12" type="ORF">HKN21_16410</name>
</gene>
<comment type="catalytic activity">
    <reaction evidence="6 7">
        <text>UDP-alpha-D-glucose + 2 NAD(+) + H2O = UDP-alpha-D-glucuronate + 2 NADH + 3 H(+)</text>
        <dbReference type="Rhea" id="RHEA:23596"/>
        <dbReference type="ChEBI" id="CHEBI:15377"/>
        <dbReference type="ChEBI" id="CHEBI:15378"/>
        <dbReference type="ChEBI" id="CHEBI:57540"/>
        <dbReference type="ChEBI" id="CHEBI:57945"/>
        <dbReference type="ChEBI" id="CHEBI:58052"/>
        <dbReference type="ChEBI" id="CHEBI:58885"/>
        <dbReference type="EC" id="1.1.1.22"/>
    </reaction>
</comment>
<accession>A0A7Y2H3S0</accession>
<dbReference type="PROSITE" id="PS51257">
    <property type="entry name" value="PROKAR_LIPOPROTEIN"/>
    <property type="match status" value="1"/>
</dbReference>
<feature type="binding site" evidence="10">
    <location>
        <position position="31"/>
    </location>
    <ligand>
        <name>NAD(+)</name>
        <dbReference type="ChEBI" id="CHEBI:57540"/>
    </ligand>
</feature>
<feature type="binding site" evidence="9">
    <location>
        <position position="208"/>
    </location>
    <ligand>
        <name>substrate</name>
    </ligand>
</feature>
<feature type="binding site" evidence="10">
    <location>
        <position position="122"/>
    </location>
    <ligand>
        <name>NAD(+)</name>
        <dbReference type="ChEBI" id="CHEBI:57540"/>
    </ligand>
</feature>
<name>A0A7Y2H3S0_UNCEI</name>
<protein>
    <recommendedName>
        <fullName evidence="3 7">UDP-glucose 6-dehydrogenase</fullName>
        <ecNumber evidence="3 7">1.1.1.22</ecNumber>
    </recommendedName>
</protein>
<comment type="caution">
    <text evidence="12">The sequence shown here is derived from an EMBL/GenBank/DDBJ whole genome shotgun (WGS) entry which is preliminary data.</text>
</comment>
<evidence type="ECO:0000256" key="5">
    <source>
        <dbReference type="ARBA" id="ARBA00023027"/>
    </source>
</evidence>
<dbReference type="PANTHER" id="PTHR43750:SF3">
    <property type="entry name" value="UDP-GLUCOSE 6-DEHYDROGENASE TUAD"/>
    <property type="match status" value="1"/>
</dbReference>
<evidence type="ECO:0000256" key="2">
    <source>
        <dbReference type="ARBA" id="ARBA00006601"/>
    </source>
</evidence>
<evidence type="ECO:0000313" key="12">
    <source>
        <dbReference type="EMBL" id="NNF08345.1"/>
    </source>
</evidence>
<comment type="pathway">
    <text evidence="1">Nucleotide-sugar biosynthesis; UDP-alpha-D-glucuronate biosynthesis; UDP-alpha-D-glucuronate from UDP-alpha-D-glucose: step 1/1.</text>
</comment>
<dbReference type="InterPro" id="IPR028357">
    <property type="entry name" value="UDPglc_DH_bac"/>
</dbReference>
<dbReference type="SUPFAM" id="SSF51735">
    <property type="entry name" value="NAD(P)-binding Rossmann-fold domains"/>
    <property type="match status" value="1"/>
</dbReference>
<dbReference type="Gene3D" id="1.20.5.100">
    <property type="entry name" value="Cytochrome c1, transmembrane anchor, C-terminal"/>
    <property type="match status" value="1"/>
</dbReference>
<feature type="active site" description="Nucleophile" evidence="8">
    <location>
        <position position="264"/>
    </location>
</feature>
<organism evidence="12 13">
    <name type="scientific">Eiseniibacteriota bacterium</name>
    <dbReference type="NCBI Taxonomy" id="2212470"/>
    <lineage>
        <taxon>Bacteria</taxon>
        <taxon>Candidatus Eiseniibacteriota</taxon>
    </lineage>
</organism>
<dbReference type="InterPro" id="IPR014027">
    <property type="entry name" value="UDP-Glc/GDP-Man_DH_C"/>
</dbReference>
<feature type="binding site" evidence="9">
    <location>
        <position position="324"/>
    </location>
    <ligand>
        <name>substrate</name>
    </ligand>
</feature>
<feature type="binding site" evidence="10">
    <location>
        <position position="267"/>
    </location>
    <ligand>
        <name>NAD(+)</name>
        <dbReference type="ChEBI" id="CHEBI:57540"/>
    </ligand>
</feature>
<dbReference type="InterPro" id="IPR017476">
    <property type="entry name" value="UDP-Glc/GDP-Man"/>
</dbReference>
<dbReference type="NCBIfam" id="TIGR03026">
    <property type="entry name" value="NDP-sugDHase"/>
    <property type="match status" value="1"/>
</dbReference>
<feature type="domain" description="UDP-glucose/GDP-mannose dehydrogenase C-terminal" evidence="11">
    <location>
        <begin position="317"/>
        <end position="418"/>
    </location>
</feature>
<feature type="binding site" evidence="10">
    <location>
        <position position="87"/>
    </location>
    <ligand>
        <name>NAD(+)</name>
        <dbReference type="ChEBI" id="CHEBI:57540"/>
    </ligand>
</feature>
<dbReference type="GO" id="GO:0006065">
    <property type="term" value="P:UDP-glucuronate biosynthetic process"/>
    <property type="evidence" value="ECO:0007669"/>
    <property type="project" value="UniProtKB-UniPathway"/>
</dbReference>
<dbReference type="InterPro" id="IPR008927">
    <property type="entry name" value="6-PGluconate_DH-like_C_sf"/>
</dbReference>
<dbReference type="PIRSF" id="PIRSF000124">
    <property type="entry name" value="UDPglc_GDPman_dh"/>
    <property type="match status" value="1"/>
</dbReference>
<dbReference type="UniPathway" id="UPA00038">
    <property type="reaction ID" value="UER00491"/>
</dbReference>
<dbReference type="GO" id="GO:0000271">
    <property type="term" value="P:polysaccharide biosynthetic process"/>
    <property type="evidence" value="ECO:0007669"/>
    <property type="project" value="InterPro"/>
</dbReference>
<evidence type="ECO:0000256" key="9">
    <source>
        <dbReference type="PIRSR" id="PIRSR500134-2"/>
    </source>
</evidence>
<dbReference type="SMART" id="SM00984">
    <property type="entry name" value="UDPG_MGDP_dh_C"/>
    <property type="match status" value="1"/>
</dbReference>
<dbReference type="InterPro" id="IPR001732">
    <property type="entry name" value="UDP-Glc/GDP-Man_DH_N"/>
</dbReference>
<proteinExistence type="inferred from homology"/>
<evidence type="ECO:0000313" key="13">
    <source>
        <dbReference type="Proteomes" id="UP000547674"/>
    </source>
</evidence>
<dbReference type="PANTHER" id="PTHR43750">
    <property type="entry name" value="UDP-GLUCOSE 6-DEHYDROGENASE TUAD"/>
    <property type="match status" value="1"/>
</dbReference>
<feature type="binding site" evidence="9">
    <location>
        <position position="261"/>
    </location>
    <ligand>
        <name>substrate</name>
    </ligand>
</feature>
<dbReference type="GO" id="GO:0051287">
    <property type="term" value="F:NAD binding"/>
    <property type="evidence" value="ECO:0007669"/>
    <property type="project" value="InterPro"/>
</dbReference>
<dbReference type="GO" id="GO:0003979">
    <property type="term" value="F:UDP-glucose 6-dehydrogenase activity"/>
    <property type="evidence" value="ECO:0007669"/>
    <property type="project" value="UniProtKB-EC"/>
</dbReference>
<dbReference type="PIRSF" id="PIRSF500134">
    <property type="entry name" value="UDPglc_DH_bac"/>
    <property type="match status" value="1"/>
</dbReference>
<evidence type="ECO:0000256" key="4">
    <source>
        <dbReference type="ARBA" id="ARBA00023002"/>
    </source>
</evidence>
<dbReference type="SUPFAM" id="SSF48179">
    <property type="entry name" value="6-phosphogluconate dehydrogenase C-terminal domain-like"/>
    <property type="match status" value="1"/>
</dbReference>
<reference evidence="12 13" key="1">
    <citation type="submission" date="2020-03" db="EMBL/GenBank/DDBJ databases">
        <title>Metabolic flexibility allows generalist bacteria to become dominant in a frequently disturbed ecosystem.</title>
        <authorList>
            <person name="Chen Y.-J."/>
            <person name="Leung P.M."/>
            <person name="Bay S.K."/>
            <person name="Hugenholtz P."/>
            <person name="Kessler A.J."/>
            <person name="Shelley G."/>
            <person name="Waite D.W."/>
            <person name="Cook P.L."/>
            <person name="Greening C."/>
        </authorList>
    </citation>
    <scope>NUCLEOTIDE SEQUENCE [LARGE SCALE GENOMIC DNA]</scope>
    <source>
        <strain evidence="12">SS_bin_28</strain>
    </source>
</reference>
<dbReference type="AlphaFoldDB" id="A0A7Y2H3S0"/>
<evidence type="ECO:0000256" key="6">
    <source>
        <dbReference type="ARBA" id="ARBA00047473"/>
    </source>
</evidence>
<dbReference type="Gene3D" id="3.40.50.720">
    <property type="entry name" value="NAD(P)-binding Rossmann-like Domain"/>
    <property type="match status" value="2"/>
</dbReference>
<dbReference type="Pfam" id="PF03720">
    <property type="entry name" value="UDPG_MGDP_dh_C"/>
    <property type="match status" value="1"/>
</dbReference>
<evidence type="ECO:0000256" key="10">
    <source>
        <dbReference type="PIRSR" id="PIRSR500134-3"/>
    </source>
</evidence>
<dbReference type="EMBL" id="JABDJR010000658">
    <property type="protein sequence ID" value="NNF08345.1"/>
    <property type="molecule type" value="Genomic_DNA"/>
</dbReference>
<feature type="binding site" evidence="9">
    <location>
        <begin position="253"/>
        <end position="257"/>
    </location>
    <ligand>
        <name>substrate</name>
    </ligand>
</feature>